<dbReference type="Gene3D" id="1.10.150.130">
    <property type="match status" value="1"/>
</dbReference>
<dbReference type="InterPro" id="IPR011010">
    <property type="entry name" value="DNA_brk_join_enz"/>
</dbReference>
<dbReference type="GO" id="GO:0015074">
    <property type="term" value="P:DNA integration"/>
    <property type="evidence" value="ECO:0007669"/>
    <property type="project" value="UniProtKB-KW"/>
</dbReference>
<name>A0A6M3MBF1_9ZZZZ</name>
<evidence type="ECO:0000256" key="4">
    <source>
        <dbReference type="ARBA" id="ARBA00023172"/>
    </source>
</evidence>
<keyword evidence="6" id="KW-1160">Virus entry into host cell</keyword>
<organism evidence="10">
    <name type="scientific">viral metagenome</name>
    <dbReference type="NCBI Taxonomy" id="1070528"/>
    <lineage>
        <taxon>unclassified sequences</taxon>
        <taxon>metagenomes</taxon>
        <taxon>organismal metagenomes</taxon>
    </lineage>
</organism>
<evidence type="ECO:0000259" key="7">
    <source>
        <dbReference type="PROSITE" id="PS51898"/>
    </source>
</evidence>
<dbReference type="InterPro" id="IPR022000">
    <property type="entry name" value="Min27-like_integrase_DNA_bind"/>
</dbReference>
<dbReference type="SUPFAM" id="SSF56349">
    <property type="entry name" value="DNA breaking-rejoining enzymes"/>
    <property type="match status" value="1"/>
</dbReference>
<reference evidence="10" key="1">
    <citation type="submission" date="2020-03" db="EMBL/GenBank/DDBJ databases">
        <title>The deep terrestrial virosphere.</title>
        <authorList>
            <person name="Holmfeldt K."/>
            <person name="Nilsson E."/>
            <person name="Simone D."/>
            <person name="Lopez-Fernandez M."/>
            <person name="Wu X."/>
            <person name="de Brujin I."/>
            <person name="Lundin D."/>
            <person name="Andersson A."/>
            <person name="Bertilsson S."/>
            <person name="Dopson M."/>
        </authorList>
    </citation>
    <scope>NUCLEOTIDE SEQUENCE</scope>
    <source>
        <strain evidence="9">MM171A00126</strain>
        <strain evidence="10">MM171B00120</strain>
    </source>
</reference>
<dbReference type="InterPro" id="IPR002104">
    <property type="entry name" value="Integrase_catalytic"/>
</dbReference>
<dbReference type="InterPro" id="IPR013762">
    <property type="entry name" value="Integrase-like_cat_sf"/>
</dbReference>
<keyword evidence="2" id="KW-0229">DNA integration</keyword>
<evidence type="ECO:0000256" key="3">
    <source>
        <dbReference type="ARBA" id="ARBA00023125"/>
    </source>
</evidence>
<accession>A0A6M3MBF1</accession>
<dbReference type="EMBL" id="MT143895">
    <property type="protein sequence ID" value="QJB05171.1"/>
    <property type="molecule type" value="Genomic_DNA"/>
</dbReference>
<keyword evidence="4" id="KW-0233">DNA recombination</keyword>
<dbReference type="Gene3D" id="1.10.443.10">
    <property type="entry name" value="Intergrase catalytic core"/>
    <property type="match status" value="1"/>
</dbReference>
<evidence type="ECO:0000256" key="6">
    <source>
        <dbReference type="ARBA" id="ARBA00023296"/>
    </source>
</evidence>
<dbReference type="PROSITE" id="PS51900">
    <property type="entry name" value="CB"/>
    <property type="match status" value="1"/>
</dbReference>
<feature type="domain" description="Core-binding (CB)" evidence="8">
    <location>
        <begin position="80"/>
        <end position="159"/>
    </location>
</feature>
<feature type="domain" description="Tyr recombinase" evidence="7">
    <location>
        <begin position="184"/>
        <end position="371"/>
    </location>
</feature>
<comment type="similarity">
    <text evidence="1">Belongs to the 'phage' integrase family.</text>
</comment>
<protein>
    <submittedName>
        <fullName evidence="10">Putative integrase</fullName>
    </submittedName>
</protein>
<dbReference type="GO" id="GO:0006310">
    <property type="term" value="P:DNA recombination"/>
    <property type="evidence" value="ECO:0007669"/>
    <property type="project" value="UniProtKB-KW"/>
</dbReference>
<dbReference type="GO" id="GO:0075713">
    <property type="term" value="P:establishment of integrated proviral latency"/>
    <property type="evidence" value="ECO:0007669"/>
    <property type="project" value="UniProtKB-KW"/>
</dbReference>
<keyword evidence="3" id="KW-0238">DNA-binding</keyword>
<evidence type="ECO:0000313" key="10">
    <source>
        <dbReference type="EMBL" id="QJB05171.1"/>
    </source>
</evidence>
<evidence type="ECO:0000313" key="9">
    <source>
        <dbReference type="EMBL" id="QJB01221.1"/>
    </source>
</evidence>
<evidence type="ECO:0000256" key="2">
    <source>
        <dbReference type="ARBA" id="ARBA00022908"/>
    </source>
</evidence>
<dbReference type="AlphaFoldDB" id="A0A6M3MBF1"/>
<proteinExistence type="inferred from homology"/>
<dbReference type="Pfam" id="PF12167">
    <property type="entry name" value="Arm-DNA-bind_2"/>
    <property type="match status" value="1"/>
</dbReference>
<dbReference type="PANTHER" id="PTHR30629">
    <property type="entry name" value="PROPHAGE INTEGRASE"/>
    <property type="match status" value="1"/>
</dbReference>
<gene>
    <name evidence="9" type="ORF">MM171A00126_0061</name>
    <name evidence="10" type="ORF">MM171B00120_0067</name>
</gene>
<evidence type="ECO:0000256" key="1">
    <source>
        <dbReference type="ARBA" id="ARBA00008857"/>
    </source>
</evidence>
<evidence type="ECO:0000256" key="5">
    <source>
        <dbReference type="ARBA" id="ARBA00023195"/>
    </source>
</evidence>
<dbReference type="EMBL" id="MT143706">
    <property type="protein sequence ID" value="QJB01221.1"/>
    <property type="molecule type" value="Genomic_DNA"/>
</dbReference>
<evidence type="ECO:0000259" key="8">
    <source>
        <dbReference type="PROSITE" id="PS51900"/>
    </source>
</evidence>
<dbReference type="GO" id="GO:0044826">
    <property type="term" value="P:viral genome integration into host DNA"/>
    <property type="evidence" value="ECO:0007669"/>
    <property type="project" value="UniProtKB-KW"/>
</dbReference>
<dbReference type="PROSITE" id="PS51898">
    <property type="entry name" value="TYR_RECOMBINASE"/>
    <property type="match status" value="1"/>
</dbReference>
<dbReference type="InterPro" id="IPR010998">
    <property type="entry name" value="Integrase_recombinase_N"/>
</dbReference>
<dbReference type="Pfam" id="PF00589">
    <property type="entry name" value="Phage_integrase"/>
    <property type="match status" value="1"/>
</dbReference>
<keyword evidence="5" id="KW-1179">Viral genome integration</keyword>
<sequence>MAAKRGVRAASKSSIEISFMVDGKQCRERLPLEPTPANLKRAQQQKASIDLAIHRGEFEYAEAFPRSKRAASAAGQSGQVPLGQYLDEWLERKAGILKASTLDGYRKIVAGVLVPALGSLALASVTRKEVKAAMAKMSATNKRLANVQSCLRSALSDAVDDELIESNPLAGWTYSVKGKPRTEDEIDPFSPDEQRAILAAATGQYRNLLQFAFWTGLRTSELVALEWGDIDWHRGEVRVSRGLTAAASEAETPKTAAGVRSVRLLPMSFEALKAQREHTYIEGKAVFHDPRHNRAFNGDQEIRKSFWTPTIRRAGVRYRNPYQTRHTYASMMLSAGEHPMWVAKQMGHASWLMIARVYGRWIPTDGDSSGDKAAAMFGSAEKYPAQALAK</sequence>
<dbReference type="InterPro" id="IPR050808">
    <property type="entry name" value="Phage_Integrase"/>
</dbReference>
<dbReference type="GO" id="GO:0003677">
    <property type="term" value="F:DNA binding"/>
    <property type="evidence" value="ECO:0007669"/>
    <property type="project" value="UniProtKB-KW"/>
</dbReference>
<dbReference type="CDD" id="cd01189">
    <property type="entry name" value="INT_ICEBs1_C_like"/>
    <property type="match status" value="1"/>
</dbReference>
<dbReference type="PANTHER" id="PTHR30629:SF2">
    <property type="entry name" value="PROPHAGE INTEGRASE INTS-RELATED"/>
    <property type="match status" value="1"/>
</dbReference>
<dbReference type="InterPro" id="IPR044068">
    <property type="entry name" value="CB"/>
</dbReference>
<dbReference type="GO" id="GO:0046718">
    <property type="term" value="P:symbiont entry into host cell"/>
    <property type="evidence" value="ECO:0007669"/>
    <property type="project" value="UniProtKB-KW"/>
</dbReference>